<comment type="caution">
    <text evidence="1">The sequence shown here is derived from an EMBL/GenBank/DDBJ whole genome shotgun (WGS) entry which is preliminary data.</text>
</comment>
<evidence type="ECO:0000313" key="2">
    <source>
        <dbReference type="Proteomes" id="UP000185860"/>
    </source>
</evidence>
<organism evidence="1 2">
    <name type="scientific">[Phormidium ambiguum] IAM M-71</name>
    <dbReference type="NCBI Taxonomy" id="454136"/>
    <lineage>
        <taxon>Bacteria</taxon>
        <taxon>Bacillati</taxon>
        <taxon>Cyanobacteriota</taxon>
        <taxon>Cyanophyceae</taxon>
        <taxon>Oscillatoriophycideae</taxon>
        <taxon>Aerosakkonematales</taxon>
        <taxon>Aerosakkonemataceae</taxon>
        <taxon>Floridanema</taxon>
    </lineage>
</organism>
<accession>A0A1U7I9Y2</accession>
<sequence length="85" mass="10224">MLKLRVQVVMAHLKAIETRDNRTQRKEWKLALTRRLYEQGYEREGIELGLELKFGNRRYRKVDFTTRLKAKAGRESHIVLWVPEV</sequence>
<protein>
    <submittedName>
        <fullName evidence="1">Uncharacterized protein</fullName>
    </submittedName>
</protein>
<name>A0A1U7I9Y2_9CYAN</name>
<dbReference type="AlphaFoldDB" id="A0A1U7I9Y2"/>
<proteinExistence type="predicted"/>
<gene>
    <name evidence="1" type="ORF">NIES2119_23925</name>
</gene>
<dbReference type="Proteomes" id="UP000185860">
    <property type="component" value="Unassembled WGS sequence"/>
</dbReference>
<evidence type="ECO:0000313" key="1">
    <source>
        <dbReference type="EMBL" id="OKH33270.1"/>
    </source>
</evidence>
<dbReference type="EMBL" id="MRCE01000031">
    <property type="protein sequence ID" value="OKH33270.1"/>
    <property type="molecule type" value="Genomic_DNA"/>
</dbReference>
<reference evidence="1 2" key="1">
    <citation type="submission" date="2016-11" db="EMBL/GenBank/DDBJ databases">
        <title>Draft Genome Sequences of Nine Cyanobacterial Strains from Diverse Habitats.</title>
        <authorList>
            <person name="Zhu T."/>
            <person name="Hou S."/>
            <person name="Lu X."/>
            <person name="Hess W.R."/>
        </authorList>
    </citation>
    <scope>NUCLEOTIDE SEQUENCE [LARGE SCALE GENOMIC DNA]</scope>
    <source>
        <strain evidence="1 2">IAM M-71</strain>
    </source>
</reference>